<evidence type="ECO:0000256" key="9">
    <source>
        <dbReference type="PIRNR" id="PIRNR027153"/>
    </source>
</evidence>
<dbReference type="GO" id="GO:0005634">
    <property type="term" value="C:nucleus"/>
    <property type="evidence" value="ECO:0007669"/>
    <property type="project" value="UniProtKB-SubCell"/>
</dbReference>
<dbReference type="InParanoid" id="G0VIN0"/>
<keyword evidence="12" id="KW-1185">Reference proteome</keyword>
<dbReference type="InterPro" id="IPR016851">
    <property type="entry name" value="Nnf1"/>
</dbReference>
<evidence type="ECO:0000256" key="5">
    <source>
        <dbReference type="ARBA" id="ARBA00022838"/>
    </source>
</evidence>
<evidence type="ECO:0000256" key="6">
    <source>
        <dbReference type="ARBA" id="ARBA00023242"/>
    </source>
</evidence>
<feature type="coiled-coil region" evidence="10">
    <location>
        <begin position="135"/>
        <end position="166"/>
    </location>
</feature>
<dbReference type="InterPro" id="IPR007128">
    <property type="entry name" value="PMF1/Nnf1"/>
</dbReference>
<comment type="subcellular location">
    <subcellularLocation>
        <location evidence="1 9">Chromosome</location>
        <location evidence="1 9">Centromere</location>
        <location evidence="1 9">Kinetochore</location>
    </subcellularLocation>
    <subcellularLocation>
        <location evidence="9">Nucleus</location>
    </subcellularLocation>
    <text evidence="9">Associated with the kinetochore.</text>
</comment>
<dbReference type="HOGENOM" id="CLU_117280_0_0_1"/>
<evidence type="ECO:0000313" key="11">
    <source>
        <dbReference type="EMBL" id="CCC71355.1"/>
    </source>
</evidence>
<dbReference type="AlphaFoldDB" id="G0VIN0"/>
<keyword evidence="2 9" id="KW-0158">Chromosome</keyword>
<keyword evidence="10" id="KW-0175">Coiled coil</keyword>
<name>G0VIN0_NAUCA</name>
<keyword evidence="4 9" id="KW-0498">Mitosis</keyword>
<dbReference type="Pfam" id="PF03980">
    <property type="entry name" value="Nnf1"/>
    <property type="match status" value="1"/>
</dbReference>
<dbReference type="PANTHER" id="PTHR15459:SF3">
    <property type="entry name" value="POLYAMINE-MODULATED FACTOR 1"/>
    <property type="match status" value="1"/>
</dbReference>
<dbReference type="OMA" id="SSCFPEY"/>
<evidence type="ECO:0000256" key="2">
    <source>
        <dbReference type="ARBA" id="ARBA00022454"/>
    </source>
</evidence>
<dbReference type="PIRSF" id="PIRSF027153">
    <property type="entry name" value="Nnf1p"/>
    <property type="match status" value="1"/>
</dbReference>
<proteinExistence type="predicted"/>
<gene>
    <name evidence="11" type="primary">NCAS0H00450</name>
    <name evidence="11" type="ordered locus">NCAS_0H00450</name>
</gene>
<keyword evidence="7 9" id="KW-0131">Cell cycle</keyword>
<evidence type="ECO:0000313" key="12">
    <source>
        <dbReference type="Proteomes" id="UP000001640"/>
    </source>
</evidence>
<dbReference type="eggNOG" id="ENOG502RZTQ">
    <property type="taxonomic scope" value="Eukaryota"/>
</dbReference>
<evidence type="ECO:0000256" key="8">
    <source>
        <dbReference type="ARBA" id="ARBA00023328"/>
    </source>
</evidence>
<sequence>MTKAQKIRYIRLNQVFNKALNQSISNLSKWDKISSCFPEYASHQEGATNLMNCQTQVIEFWKELCKREFEEIVKERNVKAKLDELDDLILESQERLNELNHEKGKNEVNVNDELNINIDDLTPEQLINCNLFSQRKQATKDLNERLARLNDINNNLANELTDLQNSIGKEYDEIRVLYDEHLGKPANQTPDATLVQGLNDMLVELQES</sequence>
<evidence type="ECO:0000256" key="7">
    <source>
        <dbReference type="ARBA" id="ARBA00023306"/>
    </source>
</evidence>
<reference evidence="11 12" key="1">
    <citation type="journal article" date="2011" name="Proc. Natl. Acad. Sci. U.S.A.">
        <title>Evolutionary erosion of yeast sex chromosomes by mating-type switching accidents.</title>
        <authorList>
            <person name="Gordon J.L."/>
            <person name="Armisen D."/>
            <person name="Proux-Wera E."/>
            <person name="Oheigeartaigh S.S."/>
            <person name="Byrne K.P."/>
            <person name="Wolfe K.H."/>
        </authorList>
    </citation>
    <scope>NUCLEOTIDE SEQUENCE [LARGE SCALE GENOMIC DNA]</scope>
    <source>
        <strain evidence="12">ATCC 76901 / BCRC 22586 / CBS 4309 / NBRC 1992 / NRRL Y-12630</strain>
    </source>
</reference>
<dbReference type="FunCoup" id="G0VIN0">
    <property type="interactions" value="89"/>
</dbReference>
<dbReference type="GO" id="GO:0000444">
    <property type="term" value="C:MIS12/MIND type complex"/>
    <property type="evidence" value="ECO:0007669"/>
    <property type="project" value="UniProtKB-UniRule"/>
</dbReference>
<keyword evidence="5 9" id="KW-0995">Kinetochore</keyword>
<accession>G0VIN0</accession>
<dbReference type="GO" id="GO:0051301">
    <property type="term" value="P:cell division"/>
    <property type="evidence" value="ECO:0007669"/>
    <property type="project" value="UniProtKB-UniRule"/>
</dbReference>
<evidence type="ECO:0000256" key="1">
    <source>
        <dbReference type="ARBA" id="ARBA00004629"/>
    </source>
</evidence>
<dbReference type="PANTHER" id="PTHR15459">
    <property type="entry name" value="POLYAMINE-MODULATED FACTOR 1"/>
    <property type="match status" value="1"/>
</dbReference>
<dbReference type="KEGG" id="ncs:NCAS_0H00450"/>
<dbReference type="OrthoDB" id="18453at2759"/>
<keyword evidence="3 9" id="KW-0132">Cell division</keyword>
<evidence type="ECO:0000256" key="3">
    <source>
        <dbReference type="ARBA" id="ARBA00022618"/>
    </source>
</evidence>
<dbReference type="RefSeq" id="XP_003677706.1">
    <property type="nucleotide sequence ID" value="XM_003677658.1"/>
</dbReference>
<protein>
    <recommendedName>
        <fullName evidence="9">Kinetochore-associated protein</fullName>
    </recommendedName>
</protein>
<dbReference type="GeneID" id="96905036"/>
<keyword evidence="6 9" id="KW-0539">Nucleus</keyword>
<evidence type="ECO:0000256" key="4">
    <source>
        <dbReference type="ARBA" id="ARBA00022776"/>
    </source>
</evidence>
<reference key="2">
    <citation type="submission" date="2011-08" db="EMBL/GenBank/DDBJ databases">
        <title>Genome sequence of Naumovozyma castellii.</title>
        <authorList>
            <person name="Gordon J.L."/>
            <person name="Armisen D."/>
            <person name="Proux-Wera E."/>
            <person name="OhEigeartaigh S.S."/>
            <person name="Byrne K.P."/>
            <person name="Wolfe K.H."/>
        </authorList>
    </citation>
    <scope>NUCLEOTIDE SEQUENCE</scope>
    <source>
        <strain>Type strain:CBS 4309</strain>
    </source>
</reference>
<keyword evidence="8 9" id="KW-0137">Centromere</keyword>
<dbReference type="EMBL" id="HE576759">
    <property type="protein sequence ID" value="CCC71355.1"/>
    <property type="molecule type" value="Genomic_DNA"/>
</dbReference>
<evidence type="ECO:0000256" key="10">
    <source>
        <dbReference type="SAM" id="Coils"/>
    </source>
</evidence>
<dbReference type="GO" id="GO:0007059">
    <property type="term" value="P:chromosome segregation"/>
    <property type="evidence" value="ECO:0007669"/>
    <property type="project" value="UniProtKB-UniRule"/>
</dbReference>
<organism evidence="11 12">
    <name type="scientific">Naumovozyma castellii</name>
    <name type="common">Yeast</name>
    <name type="synonym">Saccharomyces castellii</name>
    <dbReference type="NCBI Taxonomy" id="27288"/>
    <lineage>
        <taxon>Eukaryota</taxon>
        <taxon>Fungi</taxon>
        <taxon>Dikarya</taxon>
        <taxon>Ascomycota</taxon>
        <taxon>Saccharomycotina</taxon>
        <taxon>Saccharomycetes</taxon>
        <taxon>Saccharomycetales</taxon>
        <taxon>Saccharomycetaceae</taxon>
        <taxon>Naumovozyma</taxon>
    </lineage>
</organism>
<dbReference type="Proteomes" id="UP000001640">
    <property type="component" value="Chromosome 8"/>
</dbReference>